<comment type="similarity">
    <text evidence="2">Belongs to the ABC transporter superfamily. ABCC family. Conjugate transporter (TC 3.A.1.208) subfamily.</text>
</comment>
<dbReference type="OrthoDB" id="6500128at2759"/>
<feature type="transmembrane region" description="Helical" evidence="14">
    <location>
        <begin position="303"/>
        <end position="324"/>
    </location>
</feature>
<dbReference type="FunFam" id="3.40.50.300:FF:000074">
    <property type="entry name" value="Multidrug resistance-associated protein 5 isoform 1"/>
    <property type="match status" value="1"/>
</dbReference>
<dbReference type="EMBL" id="WJQU01000004">
    <property type="protein sequence ID" value="KAJ6635068.1"/>
    <property type="molecule type" value="Genomic_DNA"/>
</dbReference>
<protein>
    <recommendedName>
        <fullName evidence="11">ABC-type glutathione-S-conjugate transporter</fullName>
        <ecNumber evidence="11">7.6.2.3</ecNumber>
    </recommendedName>
</protein>
<comment type="catalytic activity">
    <reaction evidence="12">
        <text>leukotriene C4(in) + ATP + H2O = leukotriene C4(out) + ADP + phosphate + H(+)</text>
        <dbReference type="Rhea" id="RHEA:38963"/>
        <dbReference type="ChEBI" id="CHEBI:15377"/>
        <dbReference type="ChEBI" id="CHEBI:15378"/>
        <dbReference type="ChEBI" id="CHEBI:30616"/>
        <dbReference type="ChEBI" id="CHEBI:43474"/>
        <dbReference type="ChEBI" id="CHEBI:57973"/>
        <dbReference type="ChEBI" id="CHEBI:456216"/>
    </reaction>
    <physiologicalReaction direction="left-to-right" evidence="12">
        <dbReference type="Rhea" id="RHEA:38964"/>
    </physiologicalReaction>
</comment>
<feature type="transmembrane region" description="Helical" evidence="14">
    <location>
        <begin position="132"/>
        <end position="150"/>
    </location>
</feature>
<dbReference type="Pfam" id="PF00664">
    <property type="entry name" value="ABC_membrane"/>
    <property type="match status" value="2"/>
</dbReference>
<feature type="transmembrane region" description="Helical" evidence="14">
    <location>
        <begin position="1053"/>
        <end position="1074"/>
    </location>
</feature>
<keyword evidence="4" id="KW-0926">Vacuole</keyword>
<keyword evidence="8" id="KW-0067">ATP-binding</keyword>
<dbReference type="InterPro" id="IPR003593">
    <property type="entry name" value="AAA+_ATPase"/>
</dbReference>
<dbReference type="InterPro" id="IPR036640">
    <property type="entry name" value="ABC1_TM_sf"/>
</dbReference>
<feature type="transmembrane region" description="Helical" evidence="14">
    <location>
        <begin position="71"/>
        <end position="91"/>
    </location>
</feature>
<feature type="transmembrane region" description="Helical" evidence="14">
    <location>
        <begin position="576"/>
        <end position="595"/>
    </location>
</feature>
<evidence type="ECO:0000256" key="14">
    <source>
        <dbReference type="SAM" id="Phobius"/>
    </source>
</evidence>
<dbReference type="PROSITE" id="PS00211">
    <property type="entry name" value="ABC_TRANSPORTER_1"/>
    <property type="match status" value="2"/>
</dbReference>
<gene>
    <name evidence="17" type="primary">ABCC1_9</name>
    <name evidence="17" type="ORF">Bhyg_13651</name>
</gene>
<evidence type="ECO:0000256" key="7">
    <source>
        <dbReference type="ARBA" id="ARBA00022741"/>
    </source>
</evidence>
<evidence type="ECO:0000259" key="16">
    <source>
        <dbReference type="PROSITE" id="PS50929"/>
    </source>
</evidence>
<evidence type="ECO:0000256" key="1">
    <source>
        <dbReference type="ARBA" id="ARBA00004128"/>
    </source>
</evidence>
<feature type="domain" description="ABC transporter" evidence="15">
    <location>
        <begin position="1230"/>
        <end position="1464"/>
    </location>
</feature>
<dbReference type="Gene3D" id="3.40.50.300">
    <property type="entry name" value="P-loop containing nucleotide triphosphate hydrolases"/>
    <property type="match status" value="2"/>
</dbReference>
<organism evidence="17 18">
    <name type="scientific">Pseudolycoriella hygida</name>
    <dbReference type="NCBI Taxonomy" id="35572"/>
    <lineage>
        <taxon>Eukaryota</taxon>
        <taxon>Metazoa</taxon>
        <taxon>Ecdysozoa</taxon>
        <taxon>Arthropoda</taxon>
        <taxon>Hexapoda</taxon>
        <taxon>Insecta</taxon>
        <taxon>Pterygota</taxon>
        <taxon>Neoptera</taxon>
        <taxon>Endopterygota</taxon>
        <taxon>Diptera</taxon>
        <taxon>Nematocera</taxon>
        <taxon>Sciaroidea</taxon>
        <taxon>Sciaridae</taxon>
        <taxon>Pseudolycoriella</taxon>
    </lineage>
</organism>
<keyword evidence="7" id="KW-0547">Nucleotide-binding</keyword>
<evidence type="ECO:0000256" key="10">
    <source>
        <dbReference type="ARBA" id="ARBA00023136"/>
    </source>
</evidence>
<evidence type="ECO:0000313" key="17">
    <source>
        <dbReference type="EMBL" id="KAJ6635068.1"/>
    </source>
</evidence>
<proteinExistence type="inferred from homology"/>
<comment type="caution">
    <text evidence="17">The sequence shown here is derived from an EMBL/GenBank/DDBJ whole genome shotgun (WGS) entry which is preliminary data.</text>
</comment>
<evidence type="ECO:0000256" key="12">
    <source>
        <dbReference type="ARBA" id="ARBA00047523"/>
    </source>
</evidence>
<dbReference type="CDD" id="cd03250">
    <property type="entry name" value="ABCC_MRP_domain1"/>
    <property type="match status" value="1"/>
</dbReference>
<feature type="transmembrane region" description="Helical" evidence="14">
    <location>
        <begin position="344"/>
        <end position="364"/>
    </location>
</feature>
<dbReference type="PROSITE" id="PS50893">
    <property type="entry name" value="ABC_TRANSPORTER_2"/>
    <property type="match status" value="2"/>
</dbReference>
<feature type="compositionally biased region" description="Acidic residues" evidence="13">
    <location>
        <begin position="873"/>
        <end position="883"/>
    </location>
</feature>
<evidence type="ECO:0000256" key="5">
    <source>
        <dbReference type="ARBA" id="ARBA00022692"/>
    </source>
</evidence>
<feature type="transmembrane region" description="Helical" evidence="14">
    <location>
        <begin position="907"/>
        <end position="933"/>
    </location>
</feature>
<evidence type="ECO:0000256" key="13">
    <source>
        <dbReference type="SAM" id="MobiDB-lite"/>
    </source>
</evidence>
<feature type="transmembrane region" description="Helical" evidence="14">
    <location>
        <begin position="33"/>
        <end position="51"/>
    </location>
</feature>
<keyword evidence="10 14" id="KW-0472">Membrane</keyword>
<feature type="transmembrane region" description="Helical" evidence="14">
    <location>
        <begin position="953"/>
        <end position="981"/>
    </location>
</feature>
<comment type="subcellular location">
    <subcellularLocation>
        <location evidence="1">Vacuole membrane</location>
        <topology evidence="1">Multi-pass membrane protein</topology>
    </subcellularLocation>
</comment>
<dbReference type="GO" id="GO:0005524">
    <property type="term" value="F:ATP binding"/>
    <property type="evidence" value="ECO:0007669"/>
    <property type="project" value="UniProtKB-KW"/>
</dbReference>
<keyword evidence="5 14" id="KW-0812">Transmembrane</keyword>
<keyword evidence="3" id="KW-0813">Transport</keyword>
<evidence type="ECO:0000256" key="11">
    <source>
        <dbReference type="ARBA" id="ARBA00024220"/>
    </source>
</evidence>
<dbReference type="InterPro" id="IPR027417">
    <property type="entry name" value="P-loop_NTPase"/>
</dbReference>
<feature type="transmembrane region" description="Helical" evidence="14">
    <location>
        <begin position="449"/>
        <end position="469"/>
    </location>
</feature>
<dbReference type="Proteomes" id="UP001151699">
    <property type="component" value="Chromosome C"/>
</dbReference>
<evidence type="ECO:0000256" key="6">
    <source>
        <dbReference type="ARBA" id="ARBA00022737"/>
    </source>
</evidence>
<dbReference type="GO" id="GO:0016887">
    <property type="term" value="F:ATP hydrolysis activity"/>
    <property type="evidence" value="ECO:0007669"/>
    <property type="project" value="InterPro"/>
</dbReference>
<keyword evidence="9 14" id="KW-1133">Transmembrane helix</keyword>
<feature type="transmembrane region" description="Helical" evidence="14">
    <location>
        <begin position="170"/>
        <end position="190"/>
    </location>
</feature>
<dbReference type="InterPro" id="IPR056227">
    <property type="entry name" value="TMD0_ABC"/>
</dbReference>
<feature type="transmembrane region" description="Helical" evidence="14">
    <location>
        <begin position="535"/>
        <end position="556"/>
    </location>
</feature>
<dbReference type="GO" id="GO:0000323">
    <property type="term" value="C:lytic vacuole"/>
    <property type="evidence" value="ECO:0007669"/>
    <property type="project" value="UniProtKB-ARBA"/>
</dbReference>
<feature type="transmembrane region" description="Helical" evidence="14">
    <location>
        <begin position="103"/>
        <end position="120"/>
    </location>
</feature>
<feature type="region of interest" description="Disordered" evidence="13">
    <location>
        <begin position="854"/>
        <end position="883"/>
    </location>
</feature>
<feature type="transmembrane region" description="Helical" evidence="14">
    <location>
        <begin position="424"/>
        <end position="443"/>
    </location>
</feature>
<dbReference type="Gene3D" id="1.20.1560.10">
    <property type="entry name" value="ABC transporter type 1, transmembrane domain"/>
    <property type="match status" value="2"/>
</dbReference>
<feature type="transmembrane region" description="Helical" evidence="14">
    <location>
        <begin position="1030"/>
        <end position="1047"/>
    </location>
</feature>
<name>A0A9Q0RWP0_9DIPT</name>
<dbReference type="GO" id="GO:0015431">
    <property type="term" value="F:ABC-type glutathione S-conjugate transporter activity"/>
    <property type="evidence" value="ECO:0007669"/>
    <property type="project" value="UniProtKB-EC"/>
</dbReference>
<dbReference type="FunFam" id="3.40.50.300:FF:000293">
    <property type="entry name" value="ATP binding cassette subfamily C member 1"/>
    <property type="match status" value="1"/>
</dbReference>
<evidence type="ECO:0000256" key="4">
    <source>
        <dbReference type="ARBA" id="ARBA00022554"/>
    </source>
</evidence>
<dbReference type="FunFam" id="1.20.1560.10:FF:000020">
    <property type="entry name" value="ABC metal ion transporter"/>
    <property type="match status" value="1"/>
</dbReference>
<dbReference type="SUPFAM" id="SSF90123">
    <property type="entry name" value="ABC transporter transmembrane region"/>
    <property type="match status" value="2"/>
</dbReference>
<dbReference type="InterPro" id="IPR011527">
    <property type="entry name" value="ABC1_TM_dom"/>
</dbReference>
<evidence type="ECO:0000256" key="9">
    <source>
        <dbReference type="ARBA" id="ARBA00022989"/>
    </source>
</evidence>
<dbReference type="SUPFAM" id="SSF52540">
    <property type="entry name" value="P-loop containing nucleoside triphosphate hydrolases"/>
    <property type="match status" value="2"/>
</dbReference>
<dbReference type="PANTHER" id="PTHR24223">
    <property type="entry name" value="ATP-BINDING CASSETTE SUB-FAMILY C"/>
    <property type="match status" value="1"/>
</dbReference>
<dbReference type="CDD" id="cd18603">
    <property type="entry name" value="ABC_6TM_MRP1_2_3_6_D2_like"/>
    <property type="match status" value="1"/>
</dbReference>
<evidence type="ECO:0000259" key="15">
    <source>
        <dbReference type="PROSITE" id="PS50893"/>
    </source>
</evidence>
<dbReference type="InterPro" id="IPR003439">
    <property type="entry name" value="ABC_transporter-like_ATP-bd"/>
</dbReference>
<dbReference type="CDD" id="cd03244">
    <property type="entry name" value="ABCC_MRP_domain2"/>
    <property type="match status" value="1"/>
</dbReference>
<reference evidence="17" key="1">
    <citation type="submission" date="2022-07" db="EMBL/GenBank/DDBJ databases">
        <authorList>
            <person name="Trinca V."/>
            <person name="Uliana J.V.C."/>
            <person name="Torres T.T."/>
            <person name="Ward R.J."/>
            <person name="Monesi N."/>
        </authorList>
    </citation>
    <scope>NUCLEOTIDE SEQUENCE</scope>
    <source>
        <strain evidence="17">HSMRA1968</strain>
        <tissue evidence="17">Whole embryos</tissue>
    </source>
</reference>
<dbReference type="InterPro" id="IPR017871">
    <property type="entry name" value="ABC_transporter-like_CS"/>
</dbReference>
<dbReference type="PROSITE" id="PS50929">
    <property type="entry name" value="ABC_TM1F"/>
    <property type="match status" value="2"/>
</dbReference>
<evidence type="ECO:0000256" key="2">
    <source>
        <dbReference type="ARBA" id="ARBA00009726"/>
    </source>
</evidence>
<dbReference type="InterPro" id="IPR050173">
    <property type="entry name" value="ABC_transporter_C-like"/>
</dbReference>
<feature type="domain" description="ABC transmembrane type-1" evidence="16">
    <location>
        <begin position="913"/>
        <end position="1195"/>
    </location>
</feature>
<keyword evidence="18" id="KW-1185">Reference proteome</keyword>
<feature type="domain" description="ABC transporter" evidence="15">
    <location>
        <begin position="621"/>
        <end position="845"/>
    </location>
</feature>
<dbReference type="PANTHER" id="PTHR24223:SF443">
    <property type="entry name" value="MULTIDRUG-RESISTANCE LIKE PROTEIN 1, ISOFORM I"/>
    <property type="match status" value="1"/>
</dbReference>
<dbReference type="EC" id="7.6.2.3" evidence="11"/>
<accession>A0A9Q0RWP0</accession>
<dbReference type="Pfam" id="PF24357">
    <property type="entry name" value="TMD0_ABC"/>
    <property type="match status" value="1"/>
</dbReference>
<dbReference type="FunFam" id="1.20.1560.10:FF:000001">
    <property type="entry name" value="ATP-binding cassette subfamily C member 1"/>
    <property type="match status" value="1"/>
</dbReference>
<feature type="compositionally biased region" description="Basic and acidic residues" evidence="13">
    <location>
        <begin position="863"/>
        <end position="872"/>
    </location>
</feature>
<dbReference type="CDD" id="cd18595">
    <property type="entry name" value="ABC_6TM_MRP1_2_3_6_D1_like"/>
    <property type="match status" value="1"/>
</dbReference>
<evidence type="ECO:0000256" key="3">
    <source>
        <dbReference type="ARBA" id="ARBA00022448"/>
    </source>
</evidence>
<dbReference type="GO" id="GO:0005774">
    <property type="term" value="C:vacuolar membrane"/>
    <property type="evidence" value="ECO:0007669"/>
    <property type="project" value="UniProtKB-SubCell"/>
</dbReference>
<feature type="domain" description="ABC transmembrane type-1" evidence="16">
    <location>
        <begin position="309"/>
        <end position="590"/>
    </location>
</feature>
<dbReference type="Pfam" id="PF00005">
    <property type="entry name" value="ABC_tran"/>
    <property type="match status" value="2"/>
</dbReference>
<evidence type="ECO:0000256" key="8">
    <source>
        <dbReference type="ARBA" id="ARBA00022840"/>
    </source>
</evidence>
<evidence type="ECO:0000313" key="18">
    <source>
        <dbReference type="Proteomes" id="UP001151699"/>
    </source>
</evidence>
<sequence>MSSQTFCPDVLWNVSLTWIDTSPDFTECFKQTILVWVPCAFLLFFAPFDLYHRLNSRYANIPWSFLNISKFVTLFLLICLTFVDLGMMLGLRGEQDTEIFDSQFVMVLVKATTFIIVAFLQAVHKIKGHSTSGLLFLFWLTLVVFAIPQLRSEIQKNGSENLTKWAKFQFINYVIYFVLISKMLLMNCLADKEPRTSTFVVTKVNKPSPEQRSSFLNQILFEWFTPIMRMGYKRPLTEADIFDINPENTSRELIPPFDKYFAQSLKKGRRQLTNEIEKAKLEDVTKNSLKTTNGSVIPTIIQAYGLPFLFGGLLQLIIIALLFAQPFLLDELINFTSVADTSSVWQGLVLSFGLFFVTFLSAIVNGQHFYLTSTTGLRIKTGLISAIYRKALRMSVGTKKETTVGEVFNLMSVDAQRFNDEMHYFHGIWSGPVIAGIAIWLLYRILGVAVFAGLGVMVFMIPVSVVIYSHLERLHIDQMDVKDERAKSMNEILSGIKVLKLYAWEPSFEKIITSIRTEELKILKTMAVLDAGSNFCWDVTPPIVALVSYVTFVLLGGEFTPNVAFVSITLFNILQYPMGSFPMMLAYVVQVVVSLKRINKFMNSEEMNPHNVTNNPSENALSVEDGNFTWGGESTTLKNINIKVKKEQLVALVGPVGCGKTSLLSALLGEMEKIDGTVNVDGRIAYVPQQAWIQNATLQDNILFGRPLNEEFYKKVIHACALTPDLEMLPAGDQTEIGERGINLSGGQKQRVALARAVYSEADIYLLDDPLSAVDSHVGKHIFSNVFDENTGLLRGKCRLLVTHAVVYLPKVSEIYVMMNGEITEGGSYRELLAHQGGFSEFLTQHNQEIEDDENAKQVESGMQDHEIKEKENEEDEEEDDPGLIDAEEAATGSVGISVYIRYCKSIGVYVCVAAVAITALRNTASVYSNVWLTKWSTDTRATNPHDFSWRNIYIGVYAGLAGVQGVSVLAVAIILGFGCLRAARDLHERLLHNVMRLALSFFDTTPSGRILNRFSNDINIIDNELPRNMQLWLIMSFNVVAILVVISYSTPWFLVVVVPITATYYFIQVFFVATLRQLKRLQSITLSPIYNHFRETINGQSSIRAYGEVNRFVNENYRRVDYNQAMSYPGIIANGWLIVRLESLGAMIVLFASLFAVLGRHTLDPAVVGLSISYALQISQTLNLLVSMATEVETNIVAIERVNEYANRKQEAPWKTVPVDPTWPQKGVVKFVNFQVRYREGLDLVLKGINFSVNSQEKVGIVGRTGAGKSSLTLSLFRIIEAAGGKIIIDDINIAEIGLHSLRSQLTIIPQDPVLFSGSLRMNIDPFISYTDDEIWIALGQSHLKTFVEELSEGLDYTIAEGGENLSVGQRQLVCLARALLRKTKVLILDEATAAVDIGTDELIQKTIRTQFSDCTILTIAHRLNTIMDSDRVLVLDQGQIAEYDTPKALLENKDSIFYGMTKDAGITSVGDAKIVHNEDTNF</sequence>
<keyword evidence="6" id="KW-0677">Repeat</keyword>
<dbReference type="SMART" id="SM00382">
    <property type="entry name" value="AAA"/>
    <property type="match status" value="2"/>
</dbReference>
<feature type="transmembrane region" description="Helical" evidence="14">
    <location>
        <begin position="1138"/>
        <end position="1159"/>
    </location>
</feature>